<evidence type="ECO:0000313" key="1">
    <source>
        <dbReference type="EMBL" id="SLM15294.1"/>
    </source>
</evidence>
<accession>A0A3P3XL60</accession>
<reference evidence="1" key="1">
    <citation type="submission" date="2017-02" db="EMBL/GenBank/DDBJ databases">
        <authorList>
            <person name="Regsiter A."/>
            <person name="William W."/>
        </authorList>
    </citation>
    <scope>NUCLEOTIDE SEQUENCE</scope>
    <source>
        <strain evidence="1">Bib</strain>
    </source>
</reference>
<protein>
    <submittedName>
        <fullName evidence="1">Uncharacterized protein</fullName>
    </submittedName>
</protein>
<dbReference type="EMBL" id="FWDM01000036">
    <property type="protein sequence ID" value="SLM15294.1"/>
    <property type="molecule type" value="Genomic_DNA"/>
</dbReference>
<proteinExistence type="predicted"/>
<dbReference type="AlphaFoldDB" id="A0A3P3XL60"/>
<organism evidence="1">
    <name type="scientific">uncultured spirochete</name>
    <dbReference type="NCBI Taxonomy" id="156406"/>
    <lineage>
        <taxon>Bacteria</taxon>
        <taxon>Pseudomonadati</taxon>
        <taxon>Spirochaetota</taxon>
        <taxon>Spirochaetia</taxon>
        <taxon>Spirochaetales</taxon>
        <taxon>environmental samples</taxon>
    </lineage>
</organism>
<name>A0A3P3XL60_9SPIR</name>
<gene>
    <name evidence="1" type="ORF">SPIROBIBN47_410023</name>
</gene>
<sequence>MEYLPLDEQTKMPGLVLKLPQLEVIEQLLHAALDGPGQRWYTLEQAHYRKHGSLPGGVSLKTIRNTLALQPRGGIPDGWVSGRKAWRAETIEEWCQIDDSNLEAYLKMYAPHLRVPKRIQEANARHAIEYTAFADKETEHEEEDPAARS</sequence>